<evidence type="ECO:0000259" key="3">
    <source>
        <dbReference type="Pfam" id="PF18962"/>
    </source>
</evidence>
<evidence type="ECO:0000313" key="5">
    <source>
        <dbReference type="Proteomes" id="UP001230915"/>
    </source>
</evidence>
<name>A0ABU1A1Y6_9FLAO</name>
<dbReference type="Gene3D" id="3.80.10.10">
    <property type="entry name" value="Ribonuclease Inhibitor"/>
    <property type="match status" value="1"/>
</dbReference>
<proteinExistence type="predicted"/>
<protein>
    <submittedName>
        <fullName evidence="4">T9SS type A sorting domain-containing protein</fullName>
    </submittedName>
</protein>
<dbReference type="NCBIfam" id="TIGR04183">
    <property type="entry name" value="Por_Secre_tail"/>
    <property type="match status" value="1"/>
</dbReference>
<reference evidence="4 5" key="1">
    <citation type="submission" date="2023-08" db="EMBL/GenBank/DDBJ databases">
        <title>Mesonia sp. MT50, isolated from deep-sea sediment of the Mariana Trench.</title>
        <authorList>
            <person name="Fu H."/>
        </authorList>
    </citation>
    <scope>NUCLEOTIDE SEQUENCE [LARGE SCALE GENOMIC DNA]</scope>
    <source>
        <strain evidence="4 5">MT50</strain>
    </source>
</reference>
<dbReference type="Pfam" id="PF23952">
    <property type="entry name" value="LRR_EndoS"/>
    <property type="match status" value="1"/>
</dbReference>
<evidence type="ECO:0000313" key="4">
    <source>
        <dbReference type="EMBL" id="MDQ7917723.1"/>
    </source>
</evidence>
<dbReference type="Proteomes" id="UP001230915">
    <property type="component" value="Unassembled WGS sequence"/>
</dbReference>
<dbReference type="RefSeq" id="WP_308864554.1">
    <property type="nucleotide sequence ID" value="NZ_JAVHUL010000021.1"/>
</dbReference>
<dbReference type="SUPFAM" id="SSF52058">
    <property type="entry name" value="L domain-like"/>
    <property type="match status" value="1"/>
</dbReference>
<dbReference type="EMBL" id="JAVHUL010000021">
    <property type="protein sequence ID" value="MDQ7917723.1"/>
    <property type="molecule type" value="Genomic_DNA"/>
</dbReference>
<sequence length="307" mass="34164">MKAYINLFILLLGVGVTAQTTSIPDQNFEQHLINQGIDSDGVINGQVLTSDIASVLTLSLNQVSDLTGLEDFTALETLEIRDAAQFQNNNNITLDLTANVNLEKVEIWTYQGLTNLDLTGLVNLEELWVMEGQDDVETIYVEEIDLSNNPNIKVVRTGYLQYLEQINLQNGNNINTLDMEIYLENTAARPICLKVDDATAATNNNAPYNSWAMSGIIPNFYDQGVCTLAVETKNKTEIALYPNPVQNTFQIQSSEEINEVNIFTVAGKKVARFASQQNYDISQLPSGIYFVKIKSNVGEDVKRVIKK</sequence>
<feature type="signal peptide" evidence="2">
    <location>
        <begin position="1"/>
        <end position="18"/>
    </location>
</feature>
<keyword evidence="5" id="KW-1185">Reference proteome</keyword>
<feature type="domain" description="Secretion system C-terminal sorting" evidence="3">
    <location>
        <begin position="240"/>
        <end position="305"/>
    </location>
</feature>
<keyword evidence="1 2" id="KW-0732">Signal</keyword>
<dbReference type="InterPro" id="IPR032675">
    <property type="entry name" value="LRR_dom_sf"/>
</dbReference>
<comment type="caution">
    <text evidence="4">The sequence shown here is derived from an EMBL/GenBank/DDBJ whole genome shotgun (WGS) entry which is preliminary data.</text>
</comment>
<evidence type="ECO:0000256" key="2">
    <source>
        <dbReference type="SAM" id="SignalP"/>
    </source>
</evidence>
<feature type="chain" id="PRO_5045331018" evidence="2">
    <location>
        <begin position="19"/>
        <end position="307"/>
    </location>
</feature>
<organism evidence="4 5">
    <name type="scientific">Mesonia profundi</name>
    <dbReference type="NCBI Taxonomy" id="3070998"/>
    <lineage>
        <taxon>Bacteria</taxon>
        <taxon>Pseudomonadati</taxon>
        <taxon>Bacteroidota</taxon>
        <taxon>Flavobacteriia</taxon>
        <taxon>Flavobacteriales</taxon>
        <taxon>Flavobacteriaceae</taxon>
        <taxon>Mesonia</taxon>
    </lineage>
</organism>
<evidence type="ECO:0000256" key="1">
    <source>
        <dbReference type="ARBA" id="ARBA00022729"/>
    </source>
</evidence>
<dbReference type="Pfam" id="PF18962">
    <property type="entry name" value="Por_Secre_tail"/>
    <property type="match status" value="1"/>
</dbReference>
<dbReference type="InterPro" id="IPR026444">
    <property type="entry name" value="Secre_tail"/>
</dbReference>
<accession>A0ABU1A1Y6</accession>
<gene>
    <name evidence="4" type="ORF">RBU60_09065</name>
</gene>